<protein>
    <submittedName>
        <fullName evidence="2">Uncharacterized protein</fullName>
    </submittedName>
</protein>
<sequence>MSQQLLSGIGDDPDRSGASLTAEPPTALKRFEQYVMELFREYAQQDSNLRPAD</sequence>
<proteinExistence type="predicted"/>
<feature type="region of interest" description="Disordered" evidence="1">
    <location>
        <begin position="1"/>
        <end position="25"/>
    </location>
</feature>
<gene>
    <name evidence="2" type="ORF">METZ01_LOCUS383877</name>
</gene>
<reference evidence="2" key="1">
    <citation type="submission" date="2018-05" db="EMBL/GenBank/DDBJ databases">
        <authorList>
            <person name="Lanie J.A."/>
            <person name="Ng W.-L."/>
            <person name="Kazmierczak K.M."/>
            <person name="Andrzejewski T.M."/>
            <person name="Davidsen T.M."/>
            <person name="Wayne K.J."/>
            <person name="Tettelin H."/>
            <person name="Glass J.I."/>
            <person name="Rusch D."/>
            <person name="Podicherti R."/>
            <person name="Tsui H.-C.T."/>
            <person name="Winkler M.E."/>
        </authorList>
    </citation>
    <scope>NUCLEOTIDE SEQUENCE</scope>
</reference>
<organism evidence="2">
    <name type="scientific">marine metagenome</name>
    <dbReference type="NCBI Taxonomy" id="408172"/>
    <lineage>
        <taxon>unclassified sequences</taxon>
        <taxon>metagenomes</taxon>
        <taxon>ecological metagenomes</taxon>
    </lineage>
</organism>
<evidence type="ECO:0000313" key="2">
    <source>
        <dbReference type="EMBL" id="SVD31023.1"/>
    </source>
</evidence>
<dbReference type="AlphaFoldDB" id="A0A382U9T5"/>
<accession>A0A382U9T5</accession>
<evidence type="ECO:0000256" key="1">
    <source>
        <dbReference type="SAM" id="MobiDB-lite"/>
    </source>
</evidence>
<name>A0A382U9T5_9ZZZZ</name>
<dbReference type="EMBL" id="UINC01142594">
    <property type="protein sequence ID" value="SVD31023.1"/>
    <property type="molecule type" value="Genomic_DNA"/>
</dbReference>